<evidence type="ECO:0000313" key="1">
    <source>
        <dbReference type="EMBL" id="OAQ74589.1"/>
    </source>
</evidence>
<accession>A0A179GBR9</accession>
<dbReference type="AlphaFoldDB" id="A0A179GBR9"/>
<organism evidence="1 2">
    <name type="scientific">Purpureocillium lilacinum</name>
    <name type="common">Paecilomyces lilacinus</name>
    <dbReference type="NCBI Taxonomy" id="33203"/>
    <lineage>
        <taxon>Eukaryota</taxon>
        <taxon>Fungi</taxon>
        <taxon>Dikarya</taxon>
        <taxon>Ascomycota</taxon>
        <taxon>Pezizomycotina</taxon>
        <taxon>Sordariomycetes</taxon>
        <taxon>Hypocreomycetidae</taxon>
        <taxon>Hypocreales</taxon>
        <taxon>Ophiocordycipitaceae</taxon>
        <taxon>Purpureocillium</taxon>
    </lineage>
</organism>
<comment type="caution">
    <text evidence="1">The sequence shown here is derived from an EMBL/GenBank/DDBJ whole genome shotgun (WGS) entry which is preliminary data.</text>
</comment>
<gene>
    <name evidence="1" type="ORF">VFPBJ_09884</name>
</gene>
<name>A0A179GBR9_PURLI</name>
<dbReference type="EMBL" id="LSBH01000009">
    <property type="protein sequence ID" value="OAQ74589.1"/>
    <property type="molecule type" value="Genomic_DNA"/>
</dbReference>
<reference evidence="1 2" key="1">
    <citation type="submission" date="2016-01" db="EMBL/GenBank/DDBJ databases">
        <title>Biosynthesis of antibiotic leucinostatins and their inhibition on Phytophthora in bio-control Purpureocillium lilacinum.</title>
        <authorList>
            <person name="Wang G."/>
            <person name="Liu Z."/>
            <person name="Lin R."/>
            <person name="Li E."/>
            <person name="Mao Z."/>
            <person name="Ling J."/>
            <person name="Yin W."/>
            <person name="Xie B."/>
        </authorList>
    </citation>
    <scope>NUCLEOTIDE SEQUENCE [LARGE SCALE GENOMIC DNA]</scope>
    <source>
        <strain evidence="1">PLBJ-1</strain>
    </source>
</reference>
<protein>
    <submittedName>
        <fullName evidence="1">Uncharacterized protein</fullName>
    </submittedName>
</protein>
<sequence length="256" mass="28247">MRALRSTAKCQTRLCPQQRSLPASVGGGTRRTGHECDIIGRPFIGHFIVRPSVAQSPPSLRASTDCYLGGYHRPTIGCRQYSPRTFTSFMGTHGTQASPRQCTESIYPGKLKSCRTPRAERLEKGPPFCPCTWYPYPKLWCRLGPPFIQVQTLLQSPAPVRQPACRGPVPTAQQWISHPRSGLADVAQRGLRPGAPLRTRSPVAGSGGCRLTLAVEVPMPCLPVVQDGHKTVQLFFFSFFARGAQRESPRDPPYFC</sequence>
<dbReference type="Proteomes" id="UP000078240">
    <property type="component" value="Unassembled WGS sequence"/>
</dbReference>
<evidence type="ECO:0000313" key="2">
    <source>
        <dbReference type="Proteomes" id="UP000078240"/>
    </source>
</evidence>
<proteinExistence type="predicted"/>